<reference evidence="1 2" key="1">
    <citation type="submission" date="2018-04" db="EMBL/GenBank/DDBJ databases">
        <authorList>
            <person name="Vogel A."/>
        </authorList>
    </citation>
    <scope>NUCLEOTIDE SEQUENCE [LARGE SCALE GENOMIC DNA]</scope>
</reference>
<dbReference type="EMBL" id="OOIL02000857">
    <property type="protein sequence ID" value="VFQ69902.1"/>
    <property type="molecule type" value="Genomic_DNA"/>
</dbReference>
<gene>
    <name evidence="1" type="ORF">CCAM_LOCUS11678</name>
</gene>
<evidence type="ECO:0000313" key="1">
    <source>
        <dbReference type="EMBL" id="VFQ69902.1"/>
    </source>
</evidence>
<accession>A0A484L0W5</accession>
<dbReference type="OrthoDB" id="408631at2759"/>
<evidence type="ECO:0008006" key="3">
    <source>
        <dbReference type="Google" id="ProtNLM"/>
    </source>
</evidence>
<proteinExistence type="predicted"/>
<name>A0A484L0W5_9ASTE</name>
<dbReference type="AlphaFoldDB" id="A0A484L0W5"/>
<keyword evidence="2" id="KW-1185">Reference proteome</keyword>
<sequence>MVFGLQLIVEPWLASHADHPRCVVLGVSCGANVANYFRRYTISSRKHLDQVSSPFLPVLHRHHPNIFLMIRMRSMSLCHP</sequence>
<evidence type="ECO:0000313" key="2">
    <source>
        <dbReference type="Proteomes" id="UP000595140"/>
    </source>
</evidence>
<organism evidence="1 2">
    <name type="scientific">Cuscuta campestris</name>
    <dbReference type="NCBI Taxonomy" id="132261"/>
    <lineage>
        <taxon>Eukaryota</taxon>
        <taxon>Viridiplantae</taxon>
        <taxon>Streptophyta</taxon>
        <taxon>Embryophyta</taxon>
        <taxon>Tracheophyta</taxon>
        <taxon>Spermatophyta</taxon>
        <taxon>Magnoliopsida</taxon>
        <taxon>eudicotyledons</taxon>
        <taxon>Gunneridae</taxon>
        <taxon>Pentapetalae</taxon>
        <taxon>asterids</taxon>
        <taxon>lamiids</taxon>
        <taxon>Solanales</taxon>
        <taxon>Convolvulaceae</taxon>
        <taxon>Cuscuteae</taxon>
        <taxon>Cuscuta</taxon>
        <taxon>Cuscuta subgen. Grammica</taxon>
        <taxon>Cuscuta sect. Cleistogrammica</taxon>
    </lineage>
</organism>
<protein>
    <recommendedName>
        <fullName evidence="3">Alpha/beta hydrolase fold-3 domain-containing protein</fullName>
    </recommendedName>
</protein>
<dbReference type="Proteomes" id="UP000595140">
    <property type="component" value="Unassembled WGS sequence"/>
</dbReference>